<evidence type="ECO:0000313" key="9">
    <source>
        <dbReference type="Proteomes" id="UP000322699"/>
    </source>
</evidence>
<gene>
    <name evidence="8" type="ORF">LF1_32140</name>
</gene>
<dbReference type="PROSITE" id="PS50011">
    <property type="entry name" value="PROTEIN_KINASE_DOM"/>
    <property type="match status" value="1"/>
</dbReference>
<evidence type="ECO:0000259" key="7">
    <source>
        <dbReference type="PROSITE" id="PS50011"/>
    </source>
</evidence>
<dbReference type="PANTHER" id="PTHR43289:SF6">
    <property type="entry name" value="SERINE_THREONINE-PROTEIN KINASE NEKL-3"/>
    <property type="match status" value="1"/>
</dbReference>
<accession>A0A5B1CN28</accession>
<dbReference type="Proteomes" id="UP000322699">
    <property type="component" value="Unassembled WGS sequence"/>
</dbReference>
<evidence type="ECO:0000256" key="1">
    <source>
        <dbReference type="ARBA" id="ARBA00022679"/>
    </source>
</evidence>
<organism evidence="8 9">
    <name type="scientific">Rubripirellula obstinata</name>
    <dbReference type="NCBI Taxonomy" id="406547"/>
    <lineage>
        <taxon>Bacteria</taxon>
        <taxon>Pseudomonadati</taxon>
        <taxon>Planctomycetota</taxon>
        <taxon>Planctomycetia</taxon>
        <taxon>Pirellulales</taxon>
        <taxon>Pirellulaceae</taxon>
        <taxon>Rubripirellula</taxon>
    </lineage>
</organism>
<dbReference type="AlphaFoldDB" id="A0A5B1CN28"/>
<feature type="compositionally biased region" description="Polar residues" evidence="5">
    <location>
        <begin position="369"/>
        <end position="378"/>
    </location>
</feature>
<feature type="transmembrane region" description="Helical" evidence="6">
    <location>
        <begin position="423"/>
        <end position="444"/>
    </location>
</feature>
<dbReference type="SUPFAM" id="SSF56112">
    <property type="entry name" value="Protein kinase-like (PK-like)"/>
    <property type="match status" value="1"/>
</dbReference>
<dbReference type="RefSeq" id="WP_149752833.1">
    <property type="nucleotide sequence ID" value="NZ_LWSK01000046.1"/>
</dbReference>
<dbReference type="Gene3D" id="1.10.510.10">
    <property type="entry name" value="Transferase(Phosphotransferase) domain 1"/>
    <property type="match status" value="1"/>
</dbReference>
<evidence type="ECO:0000256" key="4">
    <source>
        <dbReference type="ARBA" id="ARBA00022840"/>
    </source>
</evidence>
<keyword evidence="2" id="KW-0547">Nucleotide-binding</keyword>
<keyword evidence="3" id="KW-0418">Kinase</keyword>
<feature type="region of interest" description="Disordered" evidence="5">
    <location>
        <begin position="472"/>
        <end position="492"/>
    </location>
</feature>
<evidence type="ECO:0000256" key="2">
    <source>
        <dbReference type="ARBA" id="ARBA00022741"/>
    </source>
</evidence>
<keyword evidence="9" id="KW-1185">Reference proteome</keyword>
<evidence type="ECO:0000256" key="3">
    <source>
        <dbReference type="ARBA" id="ARBA00022777"/>
    </source>
</evidence>
<feature type="domain" description="Protein kinase" evidence="7">
    <location>
        <begin position="83"/>
        <end position="352"/>
    </location>
</feature>
<keyword evidence="4" id="KW-0067">ATP-binding</keyword>
<dbReference type="OrthoDB" id="229095at2"/>
<name>A0A5B1CN28_9BACT</name>
<keyword evidence="6" id="KW-0812">Transmembrane</keyword>
<proteinExistence type="predicted"/>
<evidence type="ECO:0000313" key="8">
    <source>
        <dbReference type="EMBL" id="KAA1260674.1"/>
    </source>
</evidence>
<keyword evidence="6" id="KW-0472">Membrane</keyword>
<dbReference type="EMBL" id="VRLW01000001">
    <property type="protein sequence ID" value="KAA1260674.1"/>
    <property type="molecule type" value="Genomic_DNA"/>
</dbReference>
<reference evidence="8 9" key="1">
    <citation type="submission" date="2019-08" db="EMBL/GenBank/DDBJ databases">
        <title>Deep-cultivation of Planctomycetes and their phenomic and genomic characterization uncovers novel biology.</title>
        <authorList>
            <person name="Wiegand S."/>
            <person name="Jogler M."/>
            <person name="Boedeker C."/>
            <person name="Pinto D."/>
            <person name="Vollmers J."/>
            <person name="Rivas-Marin E."/>
            <person name="Kohn T."/>
            <person name="Peeters S.H."/>
            <person name="Heuer A."/>
            <person name="Rast P."/>
            <person name="Oberbeckmann S."/>
            <person name="Bunk B."/>
            <person name="Jeske O."/>
            <person name="Meyerdierks A."/>
            <person name="Storesund J.E."/>
            <person name="Kallscheuer N."/>
            <person name="Luecker S."/>
            <person name="Lage O.M."/>
            <person name="Pohl T."/>
            <person name="Merkel B.J."/>
            <person name="Hornburger P."/>
            <person name="Mueller R.-W."/>
            <person name="Bruemmer F."/>
            <person name="Labrenz M."/>
            <person name="Spormann A.M."/>
            <person name="Op Den Camp H."/>
            <person name="Overmann J."/>
            <person name="Amann R."/>
            <person name="Jetten M.S.M."/>
            <person name="Mascher T."/>
            <person name="Medema M.H."/>
            <person name="Devos D.P."/>
            <person name="Kaster A.-K."/>
            <person name="Ovreas L."/>
            <person name="Rohde M."/>
            <person name="Galperin M.Y."/>
            <person name="Jogler C."/>
        </authorList>
    </citation>
    <scope>NUCLEOTIDE SEQUENCE [LARGE SCALE GENOMIC DNA]</scope>
    <source>
        <strain evidence="8 9">LF1</strain>
    </source>
</reference>
<evidence type="ECO:0000256" key="5">
    <source>
        <dbReference type="SAM" id="MobiDB-lite"/>
    </source>
</evidence>
<keyword evidence="6" id="KW-1133">Transmembrane helix</keyword>
<feature type="compositionally biased region" description="Pro residues" evidence="5">
    <location>
        <begin position="402"/>
        <end position="411"/>
    </location>
</feature>
<comment type="caution">
    <text evidence="8">The sequence shown here is derived from an EMBL/GenBank/DDBJ whole genome shotgun (WGS) entry which is preliminary data.</text>
</comment>
<dbReference type="GO" id="GO:0005524">
    <property type="term" value="F:ATP binding"/>
    <property type="evidence" value="ECO:0007669"/>
    <property type="project" value="UniProtKB-KW"/>
</dbReference>
<dbReference type="InterPro" id="IPR000719">
    <property type="entry name" value="Prot_kinase_dom"/>
</dbReference>
<dbReference type="InterPro" id="IPR011009">
    <property type="entry name" value="Kinase-like_dom_sf"/>
</dbReference>
<sequence>MFVTIITMAIELNEFWSRLVQAGVLDARRCKLLTQQYQEASGGNSPSQADEIARFLVKKKVITPFQSDAFLAPQPVELRLGPYLIRDPKTAAPFGRFAQAVRTTDGAIGILLRAGIENPWLEKHAAIDAPNLQPLAADIIGDYQAVFSAIGEGKVLSRRLSDQAWSTQSVVSLGIKLASALSVMHDADIVHGAVRADRVWIRDDGEAILLREPSGPALAMSQASLANDWLETIDDPSLYIAPELLLSPGNDSGKSSANSGNTDQSIPTRSSDLYSLGCLLFRLASGRYPVVGRTTEQTLGLHATEIPIELSTAIEQGEKGAPLYRVLAYAMAKSPEARFADASQLATALKAVGTEVGRNKRSEVPATAAQATSRSPEATASKEKRKEKKQASTKSGNVEPENPQPTVPPQPMMRSRRKRKSRAPWVLGGLAGVVVLQIIALSLMDPTQPVVRRRAEFVPPAVIPRVSNRAVRESVVSDATKPKQASSSTIESDEYQLVQDQRLLYAPPSQTAANPITLDLLPPGPAMVVSVRLADLQKSTFGQSMLDAFSPDLQSIIDSMVKRMGVSADTVSRATAAFYSGRGSDPIEVAVSVTLEQPQPMQSLLKVWDVSAARTREGQTIYVGDEPNSDAYYLPLDQAKEKLIDRFAVGSIDSISELASIDGEPIPLPRSLKSLWDATDQDTDVCVLVSSNFLFADGRSLLQQSMPQAIDPLRRLLVSHTSAFLLVADSPTQSSDTQQVYSEIRFSALGGITGASLARLVGDRIEQWPEWADQFSAAARPDKSWQPLARRLPAMVKFVANRIRVGVDDRTAVANVYLPAIAVPQISLGTVLAMNTPVGGIADADKVDGELLTVDQILDRPMSVSFGQESLEFAIDAIKDSLGQQLPSGNKVPTIQIIGGDLQLMGITQNQQIRDFAKQDLPLRQVLTDLVVAANPDKSATGPADEKQSLIWVVTGASDDRQILVTTRQAAQTKEYALPPEFQP</sequence>
<protein>
    <recommendedName>
        <fullName evidence="7">Protein kinase domain-containing protein</fullName>
    </recommendedName>
</protein>
<evidence type="ECO:0000256" key="6">
    <source>
        <dbReference type="SAM" id="Phobius"/>
    </source>
</evidence>
<feature type="region of interest" description="Disordered" evidence="5">
    <location>
        <begin position="355"/>
        <end position="420"/>
    </location>
</feature>
<dbReference type="PANTHER" id="PTHR43289">
    <property type="entry name" value="MITOGEN-ACTIVATED PROTEIN KINASE KINASE KINASE 20-RELATED"/>
    <property type="match status" value="1"/>
</dbReference>
<keyword evidence="1" id="KW-0808">Transferase</keyword>
<dbReference type="GO" id="GO:0004674">
    <property type="term" value="F:protein serine/threonine kinase activity"/>
    <property type="evidence" value="ECO:0007669"/>
    <property type="project" value="TreeGrafter"/>
</dbReference>